<comment type="caution">
    <text evidence="2">The sequence shown here is derived from an EMBL/GenBank/DDBJ whole genome shotgun (WGS) entry which is preliminary data.</text>
</comment>
<feature type="signal peptide" evidence="1">
    <location>
        <begin position="1"/>
        <end position="26"/>
    </location>
</feature>
<organism evidence="2 3">
    <name type="scientific">Stephanodiscus triporus</name>
    <dbReference type="NCBI Taxonomy" id="2934178"/>
    <lineage>
        <taxon>Eukaryota</taxon>
        <taxon>Sar</taxon>
        <taxon>Stramenopiles</taxon>
        <taxon>Ochrophyta</taxon>
        <taxon>Bacillariophyta</taxon>
        <taxon>Coscinodiscophyceae</taxon>
        <taxon>Thalassiosirophycidae</taxon>
        <taxon>Stephanodiscales</taxon>
        <taxon>Stephanodiscaceae</taxon>
        <taxon>Stephanodiscus</taxon>
    </lineage>
</organism>
<gene>
    <name evidence="2" type="ORF">ACHAW5_000553</name>
</gene>
<dbReference type="Proteomes" id="UP001530315">
    <property type="component" value="Unassembled WGS sequence"/>
</dbReference>
<keyword evidence="3" id="KW-1185">Reference proteome</keyword>
<dbReference type="EMBL" id="JALLAZ020001077">
    <property type="protein sequence ID" value="KAL3781238.1"/>
    <property type="molecule type" value="Genomic_DNA"/>
</dbReference>
<name>A0ABD3P0C3_9STRA</name>
<feature type="chain" id="PRO_5044876956" evidence="1">
    <location>
        <begin position="27"/>
        <end position="190"/>
    </location>
</feature>
<dbReference type="PROSITE" id="PS51257">
    <property type="entry name" value="PROKAR_LIPOPROTEIN"/>
    <property type="match status" value="1"/>
</dbReference>
<evidence type="ECO:0000313" key="2">
    <source>
        <dbReference type="EMBL" id="KAL3781238.1"/>
    </source>
</evidence>
<sequence>MKTSAPAQSAILVLAACAASLSRTHAFVTTIAGMSSSASLMRSSPPPSSSSSSSCINMFSGGALDVEEEEDDLKRTQIEKMAKAMGMSVEEYQLGMNARFRMEEAINNLRVVGGDAESMGVTVERDGNMPPRHLVVTVTDAGKTMGKARLEKNIVNALRAAGEKSAAGRNEAQKDMMKYIADSMKKMGSM</sequence>
<proteinExistence type="predicted"/>
<reference evidence="2 3" key="1">
    <citation type="submission" date="2024-10" db="EMBL/GenBank/DDBJ databases">
        <title>Updated reference genomes for cyclostephanoid diatoms.</title>
        <authorList>
            <person name="Roberts W.R."/>
            <person name="Alverson A.J."/>
        </authorList>
    </citation>
    <scope>NUCLEOTIDE SEQUENCE [LARGE SCALE GENOMIC DNA]</scope>
    <source>
        <strain evidence="2 3">AJA276-08</strain>
    </source>
</reference>
<protein>
    <submittedName>
        <fullName evidence="2">Uncharacterized protein</fullName>
    </submittedName>
</protein>
<accession>A0ABD3P0C3</accession>
<evidence type="ECO:0000313" key="3">
    <source>
        <dbReference type="Proteomes" id="UP001530315"/>
    </source>
</evidence>
<evidence type="ECO:0000256" key="1">
    <source>
        <dbReference type="SAM" id="SignalP"/>
    </source>
</evidence>
<keyword evidence="1" id="KW-0732">Signal</keyword>
<dbReference type="AlphaFoldDB" id="A0ABD3P0C3"/>